<feature type="signal peptide" evidence="1">
    <location>
        <begin position="1"/>
        <end position="28"/>
    </location>
</feature>
<dbReference type="SUPFAM" id="SSF47266">
    <property type="entry name" value="4-helical cytokines"/>
    <property type="match status" value="1"/>
</dbReference>
<evidence type="ECO:0008006" key="4">
    <source>
        <dbReference type="Google" id="ProtNLM"/>
    </source>
</evidence>
<dbReference type="InParanoid" id="A0A6I8N4M3"/>
<dbReference type="InterPro" id="IPR009079">
    <property type="entry name" value="4_helix_cytokine-like_core"/>
</dbReference>
<dbReference type="PANTHER" id="PTHR20879">
    <property type="entry name" value="INTERLEUKIN-27 SUBUNIT ALPHA"/>
    <property type="match status" value="1"/>
</dbReference>
<name>A0A6I8N4M3_ORNAN</name>
<keyword evidence="1" id="KW-0732">Signal</keyword>
<keyword evidence="3" id="KW-1185">Reference proteome</keyword>
<reference evidence="2 3" key="1">
    <citation type="journal article" date="2008" name="Nature">
        <title>Genome analysis of the platypus reveals unique signatures of evolution.</title>
        <authorList>
            <person name="Warren W.C."/>
            <person name="Hillier L.W."/>
            <person name="Marshall Graves J.A."/>
            <person name="Birney E."/>
            <person name="Ponting C.P."/>
            <person name="Grutzner F."/>
            <person name="Belov K."/>
            <person name="Miller W."/>
            <person name="Clarke L."/>
            <person name="Chinwalla A.T."/>
            <person name="Yang S.P."/>
            <person name="Heger A."/>
            <person name="Locke D.P."/>
            <person name="Miethke P."/>
            <person name="Waters P.D."/>
            <person name="Veyrunes F."/>
            <person name="Fulton L."/>
            <person name="Fulton B."/>
            <person name="Graves T."/>
            <person name="Wallis J."/>
            <person name="Puente X.S."/>
            <person name="Lopez-Otin C."/>
            <person name="Ordonez G.R."/>
            <person name="Eichler E.E."/>
            <person name="Chen L."/>
            <person name="Cheng Z."/>
            <person name="Deakin J.E."/>
            <person name="Alsop A."/>
            <person name="Thompson K."/>
            <person name="Kirby P."/>
            <person name="Papenfuss A.T."/>
            <person name="Wakefield M.J."/>
            <person name="Olender T."/>
            <person name="Lancet D."/>
            <person name="Huttley G.A."/>
            <person name="Smit A.F."/>
            <person name="Pask A."/>
            <person name="Temple-Smith P."/>
            <person name="Batzer M.A."/>
            <person name="Walker J.A."/>
            <person name="Konkel M.K."/>
            <person name="Harris R.S."/>
            <person name="Whittington C.M."/>
            <person name="Wong E.S."/>
            <person name="Gemmell N.J."/>
            <person name="Buschiazzo E."/>
            <person name="Vargas Jentzsch I.M."/>
            <person name="Merkel A."/>
            <person name="Schmitz J."/>
            <person name="Zemann A."/>
            <person name="Churakov G."/>
            <person name="Kriegs J.O."/>
            <person name="Brosius J."/>
            <person name="Murchison E.P."/>
            <person name="Sachidanandam R."/>
            <person name="Smith C."/>
            <person name="Hannon G.J."/>
            <person name="Tsend-Ayush E."/>
            <person name="McMillan D."/>
            <person name="Attenborough R."/>
            <person name="Rens W."/>
            <person name="Ferguson-Smith M."/>
            <person name="Lefevre C.M."/>
            <person name="Sharp J.A."/>
            <person name="Nicholas K.R."/>
            <person name="Ray D.A."/>
            <person name="Kube M."/>
            <person name="Reinhardt R."/>
            <person name="Pringle T.H."/>
            <person name="Taylor J."/>
            <person name="Jones R.C."/>
            <person name="Nixon B."/>
            <person name="Dacheux J.L."/>
            <person name="Niwa H."/>
            <person name="Sekita Y."/>
            <person name="Huang X."/>
            <person name="Stark A."/>
            <person name="Kheradpour P."/>
            <person name="Kellis M."/>
            <person name="Flicek P."/>
            <person name="Chen Y."/>
            <person name="Webber C."/>
            <person name="Hardison R."/>
            <person name="Nelson J."/>
            <person name="Hallsworth-Pepin K."/>
            <person name="Delehaunty K."/>
            <person name="Markovic C."/>
            <person name="Minx P."/>
            <person name="Feng Y."/>
            <person name="Kremitzki C."/>
            <person name="Mitreva M."/>
            <person name="Glasscock J."/>
            <person name="Wylie T."/>
            <person name="Wohldmann P."/>
            <person name="Thiru P."/>
            <person name="Nhan M.N."/>
            <person name="Pohl C.S."/>
            <person name="Smith S.M."/>
            <person name="Hou S."/>
            <person name="Nefedov M."/>
            <person name="de Jong P.J."/>
            <person name="Renfree M.B."/>
            <person name="Mardis E.R."/>
            <person name="Wilson R.K."/>
        </authorList>
    </citation>
    <scope>NUCLEOTIDE SEQUENCE [LARGE SCALE GENOMIC DNA]</scope>
    <source>
        <strain evidence="2 3">Glennie</strain>
    </source>
</reference>
<dbReference type="Proteomes" id="UP000002279">
    <property type="component" value="Chromosome 2"/>
</dbReference>
<dbReference type="FunCoup" id="A0A6I8N4M3">
    <property type="interactions" value="284"/>
</dbReference>
<gene>
    <name evidence="2" type="primary">IL27</name>
</gene>
<protein>
    <recommendedName>
        <fullName evidence="4">Interleukin 11</fullName>
    </recommendedName>
</protein>
<proteinExistence type="predicted"/>
<dbReference type="PANTHER" id="PTHR20879:SF1">
    <property type="entry name" value="INTERLEUKIN-27 SUBUNIT ALPHA"/>
    <property type="match status" value="1"/>
</dbReference>
<organism evidence="2 3">
    <name type="scientific">Ornithorhynchus anatinus</name>
    <name type="common">Duckbill platypus</name>
    <dbReference type="NCBI Taxonomy" id="9258"/>
    <lineage>
        <taxon>Eukaryota</taxon>
        <taxon>Metazoa</taxon>
        <taxon>Chordata</taxon>
        <taxon>Craniata</taxon>
        <taxon>Vertebrata</taxon>
        <taxon>Euteleostomi</taxon>
        <taxon>Mammalia</taxon>
        <taxon>Monotremata</taxon>
        <taxon>Ornithorhynchidae</taxon>
        <taxon>Ornithorhynchus</taxon>
    </lineage>
</organism>
<dbReference type="GO" id="GO:0045523">
    <property type="term" value="F:interleukin-27 receptor binding"/>
    <property type="evidence" value="ECO:0007669"/>
    <property type="project" value="InterPro"/>
</dbReference>
<reference evidence="2" key="3">
    <citation type="submission" date="2025-09" db="UniProtKB">
        <authorList>
            <consortium name="Ensembl"/>
        </authorList>
    </citation>
    <scope>IDENTIFICATION</scope>
    <source>
        <strain evidence="2">Glennie</strain>
    </source>
</reference>
<reference evidence="2" key="2">
    <citation type="submission" date="2025-08" db="UniProtKB">
        <authorList>
            <consortium name="Ensembl"/>
        </authorList>
    </citation>
    <scope>IDENTIFICATION</scope>
    <source>
        <strain evidence="2">Glennie</strain>
    </source>
</reference>
<evidence type="ECO:0000313" key="2">
    <source>
        <dbReference type="Ensembl" id="ENSOANP00000035795.1"/>
    </source>
</evidence>
<sequence length="227" mass="25900">MLFTFSSLRLGLHLVLLSLLLARNGVWGFPKTPGHPLHGLMDLRNEFKISLKLARKLLSEIRSLACLFADTHLAGVSLDFLPLGEQFPNVTVNFKTWLGLSASKRLRSLSGMLSHFQSKLRDLKVSERGTGGPFRRRLQVAKLDLRDLQRHLHFQVWMWMIGHESPVEKDDEEKGLLRRLHPTPSPPKSSWLQMIQTYQLLHSLELVLARGVRDLLLLSWGHKPPGT</sequence>
<evidence type="ECO:0000256" key="1">
    <source>
        <dbReference type="SAM" id="SignalP"/>
    </source>
</evidence>
<feature type="chain" id="PRO_5045861097" description="Interleukin 11" evidence="1">
    <location>
        <begin position="29"/>
        <end position="227"/>
    </location>
</feature>
<dbReference type="InterPro" id="IPR026207">
    <property type="entry name" value="IL-27_alpha"/>
</dbReference>
<evidence type="ECO:0000313" key="3">
    <source>
        <dbReference type="Proteomes" id="UP000002279"/>
    </source>
</evidence>
<dbReference type="GO" id="GO:0042129">
    <property type="term" value="P:regulation of T cell proliferation"/>
    <property type="evidence" value="ECO:0007669"/>
    <property type="project" value="InterPro"/>
</dbReference>
<dbReference type="AlphaFoldDB" id="A0A6I8N4M3"/>
<dbReference type="Bgee" id="ENSOANG00000036355">
    <property type="expression patterns" value="Expressed in adult mammalian kidney and 6 other cell types or tissues"/>
</dbReference>
<dbReference type="OMA" id="LCFLSMM"/>
<dbReference type="GeneTree" id="ENSGT00390000018206"/>
<accession>A0A6I8N4M3</accession>
<dbReference type="Gene3D" id="1.20.1250.10">
    <property type="match status" value="1"/>
</dbReference>
<dbReference type="Ensembl" id="ENSOANT00000054986.1">
    <property type="protein sequence ID" value="ENSOANP00000035795.1"/>
    <property type="gene ID" value="ENSOANG00000036355.1"/>
</dbReference>